<evidence type="ECO:0000256" key="5">
    <source>
        <dbReference type="ARBA" id="ARBA00022927"/>
    </source>
</evidence>
<evidence type="ECO:0008006" key="12">
    <source>
        <dbReference type="Google" id="ProtNLM"/>
    </source>
</evidence>
<dbReference type="SUPFAM" id="SSF54495">
    <property type="entry name" value="UBC-like"/>
    <property type="match status" value="1"/>
</dbReference>
<dbReference type="InterPro" id="IPR037202">
    <property type="entry name" value="ESCRT_assembly_dom"/>
</dbReference>
<dbReference type="Pfam" id="PF05743">
    <property type="entry name" value="UEV"/>
    <property type="match status" value="1"/>
</dbReference>
<evidence type="ECO:0000256" key="7">
    <source>
        <dbReference type="PROSITE-ProRule" id="PRU00644"/>
    </source>
</evidence>
<reference evidence="10" key="1">
    <citation type="journal article" date="2023" name="Nat. Commun.">
        <title>Diploid and tetraploid genomes of Acorus and the evolution of monocots.</title>
        <authorList>
            <person name="Ma L."/>
            <person name="Liu K.W."/>
            <person name="Li Z."/>
            <person name="Hsiao Y.Y."/>
            <person name="Qi Y."/>
            <person name="Fu T."/>
            <person name="Tang G.D."/>
            <person name="Zhang D."/>
            <person name="Sun W.H."/>
            <person name="Liu D.K."/>
            <person name="Li Y."/>
            <person name="Chen G.Z."/>
            <person name="Liu X.D."/>
            <person name="Liao X.Y."/>
            <person name="Jiang Y.T."/>
            <person name="Yu X."/>
            <person name="Hao Y."/>
            <person name="Huang J."/>
            <person name="Zhao X.W."/>
            <person name="Ke S."/>
            <person name="Chen Y.Y."/>
            <person name="Wu W.L."/>
            <person name="Hsu J.L."/>
            <person name="Lin Y.F."/>
            <person name="Huang M.D."/>
            <person name="Li C.Y."/>
            <person name="Huang L."/>
            <person name="Wang Z.W."/>
            <person name="Zhao X."/>
            <person name="Zhong W.Y."/>
            <person name="Peng D.H."/>
            <person name="Ahmad S."/>
            <person name="Lan S."/>
            <person name="Zhang J.S."/>
            <person name="Tsai W.C."/>
            <person name="Van de Peer Y."/>
            <person name="Liu Z.J."/>
        </authorList>
    </citation>
    <scope>NUCLEOTIDE SEQUENCE</scope>
    <source>
        <strain evidence="10">CP</strain>
    </source>
</reference>
<dbReference type="EMBL" id="JAUJYO010000019">
    <property type="protein sequence ID" value="KAK1287963.1"/>
    <property type="molecule type" value="Genomic_DNA"/>
</dbReference>
<feature type="domain" description="UEV" evidence="9">
    <location>
        <begin position="15"/>
        <end position="161"/>
    </location>
</feature>
<dbReference type="SUPFAM" id="SSF140111">
    <property type="entry name" value="Endosomal sorting complex assembly domain"/>
    <property type="match status" value="1"/>
</dbReference>
<evidence type="ECO:0000259" key="8">
    <source>
        <dbReference type="PROSITE" id="PS51312"/>
    </source>
</evidence>
<dbReference type="GO" id="GO:0043130">
    <property type="term" value="F:ubiquitin binding"/>
    <property type="evidence" value="ECO:0007669"/>
    <property type="project" value="TreeGrafter"/>
</dbReference>
<evidence type="ECO:0000313" key="10">
    <source>
        <dbReference type="EMBL" id="KAK1287963.1"/>
    </source>
</evidence>
<dbReference type="PROSITE" id="PS51312">
    <property type="entry name" value="SB"/>
    <property type="match status" value="1"/>
</dbReference>
<dbReference type="CDD" id="cd11685">
    <property type="entry name" value="UEV_TSG101-like"/>
    <property type="match status" value="1"/>
</dbReference>
<keyword evidence="4" id="KW-0967">Endosome</keyword>
<evidence type="ECO:0000256" key="3">
    <source>
        <dbReference type="ARBA" id="ARBA00022448"/>
    </source>
</evidence>
<dbReference type="Proteomes" id="UP001180020">
    <property type="component" value="Unassembled WGS sequence"/>
</dbReference>
<dbReference type="PROSITE" id="PS51322">
    <property type="entry name" value="UEV"/>
    <property type="match status" value="1"/>
</dbReference>
<dbReference type="GO" id="GO:0008333">
    <property type="term" value="P:endosome to lysosome transport"/>
    <property type="evidence" value="ECO:0007669"/>
    <property type="project" value="TreeGrafter"/>
</dbReference>
<keyword evidence="3 7" id="KW-0813">Transport</keyword>
<comment type="similarity">
    <text evidence="2">Belongs to the ubiquitin-conjugating enzyme family. UEV subfamily.</text>
</comment>
<comment type="subcellular location">
    <subcellularLocation>
        <location evidence="1">Endosome</location>
    </subcellularLocation>
</comment>
<dbReference type="Gene3D" id="6.10.140.820">
    <property type="match status" value="1"/>
</dbReference>
<evidence type="ECO:0000256" key="4">
    <source>
        <dbReference type="ARBA" id="ARBA00022753"/>
    </source>
</evidence>
<organism evidence="10 11">
    <name type="scientific">Acorus calamus</name>
    <name type="common">Sweet flag</name>
    <dbReference type="NCBI Taxonomy" id="4465"/>
    <lineage>
        <taxon>Eukaryota</taxon>
        <taxon>Viridiplantae</taxon>
        <taxon>Streptophyta</taxon>
        <taxon>Embryophyta</taxon>
        <taxon>Tracheophyta</taxon>
        <taxon>Spermatophyta</taxon>
        <taxon>Magnoliopsida</taxon>
        <taxon>Liliopsida</taxon>
        <taxon>Acoraceae</taxon>
        <taxon>Acorus</taxon>
    </lineage>
</organism>
<evidence type="ECO:0000256" key="2">
    <source>
        <dbReference type="ARBA" id="ARBA00009594"/>
    </source>
</evidence>
<evidence type="ECO:0000256" key="6">
    <source>
        <dbReference type="ARBA" id="ARBA00023054"/>
    </source>
</evidence>
<keyword evidence="6" id="KW-0175">Coiled coil</keyword>
<feature type="domain" description="SB" evidence="8">
    <location>
        <begin position="266"/>
        <end position="329"/>
    </location>
</feature>
<dbReference type="InterPro" id="IPR052070">
    <property type="entry name" value="ESCRT-I_UEV_domain"/>
</dbReference>
<gene>
    <name evidence="10" type="ORF">QJS10_CPB19g01098</name>
</gene>
<dbReference type="InterPro" id="IPR017916">
    <property type="entry name" value="SB_dom"/>
</dbReference>
<dbReference type="GO" id="GO:0015031">
    <property type="term" value="P:protein transport"/>
    <property type="evidence" value="ECO:0007669"/>
    <property type="project" value="UniProtKB-UniRule"/>
</dbReference>
<dbReference type="InterPro" id="IPR016135">
    <property type="entry name" value="UBQ-conjugating_enzyme/RWD"/>
</dbReference>
<sequence length="329" mass="37018">MALAASTYRFIDTALSNTGPFALSYSHASLKWLIRDHLLALLADFPSLSPSIDTFTHHDGTTVHLLHASGPLPLPSSPSTIPLTIWLHQNHPFHPPLVFLSSSNIARNHPFVDPSGAVASPYILSWQYPKSNLSDLARNLINLFIFSPPFVEEPPPPPPKTCPIVSKREAIDRLTTCLHRDMASLKARADEDIEGALGLQARLVERARELSVMERAVERERAGLKRREREMEAAKDVLVNWLRVNERGILMDGERVVVDEVFEGEDRCSMLVIENKAADGAIEDVVHEIEQAFNEGLMNLERYMKEVRSLAREQFFVRAMLMKLKRGLC</sequence>
<reference evidence="10" key="2">
    <citation type="submission" date="2023-06" db="EMBL/GenBank/DDBJ databases">
        <authorList>
            <person name="Ma L."/>
            <person name="Liu K.-W."/>
            <person name="Li Z."/>
            <person name="Hsiao Y.-Y."/>
            <person name="Qi Y."/>
            <person name="Fu T."/>
            <person name="Tang G."/>
            <person name="Zhang D."/>
            <person name="Sun W.-H."/>
            <person name="Liu D.-K."/>
            <person name="Li Y."/>
            <person name="Chen G.-Z."/>
            <person name="Liu X.-D."/>
            <person name="Liao X.-Y."/>
            <person name="Jiang Y.-T."/>
            <person name="Yu X."/>
            <person name="Hao Y."/>
            <person name="Huang J."/>
            <person name="Zhao X.-W."/>
            <person name="Ke S."/>
            <person name="Chen Y.-Y."/>
            <person name="Wu W.-L."/>
            <person name="Hsu J.-L."/>
            <person name="Lin Y.-F."/>
            <person name="Huang M.-D."/>
            <person name="Li C.-Y."/>
            <person name="Huang L."/>
            <person name="Wang Z.-W."/>
            <person name="Zhao X."/>
            <person name="Zhong W.-Y."/>
            <person name="Peng D.-H."/>
            <person name="Ahmad S."/>
            <person name="Lan S."/>
            <person name="Zhang J.-S."/>
            <person name="Tsai W.-C."/>
            <person name="Van De Peer Y."/>
            <person name="Liu Z.-J."/>
        </authorList>
    </citation>
    <scope>NUCLEOTIDE SEQUENCE</scope>
    <source>
        <strain evidence="10">CP</strain>
        <tissue evidence="10">Leaves</tissue>
    </source>
</reference>
<evidence type="ECO:0000259" key="9">
    <source>
        <dbReference type="PROSITE" id="PS51322"/>
    </source>
</evidence>
<dbReference type="InterPro" id="IPR008883">
    <property type="entry name" value="UEV_N"/>
</dbReference>
<accession>A0AAV9CIB4</accession>
<keyword evidence="5 7" id="KW-0653">Protein transport</keyword>
<keyword evidence="11" id="KW-1185">Reference proteome</keyword>
<evidence type="ECO:0000313" key="11">
    <source>
        <dbReference type="Proteomes" id="UP001180020"/>
    </source>
</evidence>
<comment type="caution">
    <text evidence="10">The sequence shown here is derived from an EMBL/GenBank/DDBJ whole genome shotgun (WGS) entry which is preliminary data.</text>
</comment>
<dbReference type="PANTHER" id="PTHR23306">
    <property type="entry name" value="TUMOR SUSCEPTIBILITY GENE 101 PROTEIN-RELATED"/>
    <property type="match status" value="1"/>
</dbReference>
<dbReference type="AlphaFoldDB" id="A0AAV9CIB4"/>
<protein>
    <recommendedName>
        <fullName evidence="12">Protein ELC-like</fullName>
    </recommendedName>
</protein>
<dbReference type="GO" id="GO:0000813">
    <property type="term" value="C:ESCRT I complex"/>
    <property type="evidence" value="ECO:0007669"/>
    <property type="project" value="TreeGrafter"/>
</dbReference>
<dbReference type="PANTHER" id="PTHR23306:SF21">
    <property type="entry name" value="UBIQUITIN-CONJUGATING ENZYME_RWD-LIKE PROTEIN"/>
    <property type="match status" value="1"/>
</dbReference>
<evidence type="ECO:0000256" key="1">
    <source>
        <dbReference type="ARBA" id="ARBA00004177"/>
    </source>
</evidence>
<proteinExistence type="inferred from homology"/>
<dbReference type="Pfam" id="PF09454">
    <property type="entry name" value="Vps23_core"/>
    <property type="match status" value="1"/>
</dbReference>
<name>A0AAV9CIB4_ACOCL</name>
<dbReference type="Gene3D" id="3.10.110.10">
    <property type="entry name" value="Ubiquitin Conjugating Enzyme"/>
    <property type="match status" value="1"/>
</dbReference>